<dbReference type="Pfam" id="PF05433">
    <property type="entry name" value="Rick_17kDa_Anti"/>
    <property type="match status" value="1"/>
</dbReference>
<evidence type="ECO:0000313" key="10">
    <source>
        <dbReference type="Proteomes" id="UP001138757"/>
    </source>
</evidence>
<dbReference type="EMBL" id="JAHGAW010000012">
    <property type="protein sequence ID" value="MBT2188697.1"/>
    <property type="molecule type" value="Genomic_DNA"/>
</dbReference>
<evidence type="ECO:0000256" key="1">
    <source>
        <dbReference type="ARBA" id="ARBA00004459"/>
    </source>
</evidence>
<protein>
    <recommendedName>
        <fullName evidence="3">17 kDa surface antigen</fullName>
    </recommendedName>
</protein>
<feature type="domain" description="SH3b" evidence="8">
    <location>
        <begin position="193"/>
        <end position="247"/>
    </location>
</feature>
<evidence type="ECO:0000256" key="4">
    <source>
        <dbReference type="ARBA" id="ARBA00023288"/>
    </source>
</evidence>
<dbReference type="AlphaFoldDB" id="A0A9X1ISU6"/>
<dbReference type="InterPro" id="IPR003646">
    <property type="entry name" value="SH3-like_bac-type"/>
</dbReference>
<feature type="signal peptide" evidence="6">
    <location>
        <begin position="1"/>
        <end position="22"/>
    </location>
</feature>
<organism evidence="9 10">
    <name type="scientific">Sphingobium nicotianae</name>
    <dbReference type="NCBI Taxonomy" id="2782607"/>
    <lineage>
        <taxon>Bacteria</taxon>
        <taxon>Pseudomonadati</taxon>
        <taxon>Pseudomonadota</taxon>
        <taxon>Alphaproteobacteria</taxon>
        <taxon>Sphingomonadales</taxon>
        <taxon>Sphingomonadaceae</taxon>
        <taxon>Sphingobium</taxon>
    </lineage>
</organism>
<evidence type="ECO:0000256" key="5">
    <source>
        <dbReference type="SAM" id="MobiDB-lite"/>
    </source>
</evidence>
<gene>
    <name evidence="9" type="ORF">KK488_17225</name>
</gene>
<keyword evidence="10" id="KW-1185">Reference proteome</keyword>
<evidence type="ECO:0000259" key="8">
    <source>
        <dbReference type="Pfam" id="PF08239"/>
    </source>
</evidence>
<dbReference type="Gene3D" id="2.30.30.40">
    <property type="entry name" value="SH3 Domains"/>
    <property type="match status" value="1"/>
</dbReference>
<accession>A0A9X1ISU6</accession>
<evidence type="ECO:0000259" key="7">
    <source>
        <dbReference type="Pfam" id="PF05433"/>
    </source>
</evidence>
<dbReference type="Proteomes" id="UP001138757">
    <property type="component" value="Unassembled WGS sequence"/>
</dbReference>
<reference evidence="9" key="1">
    <citation type="submission" date="2021-05" db="EMBL/GenBank/DDBJ databases">
        <title>Genome of Sphingobium sp. strain.</title>
        <authorList>
            <person name="Fan R."/>
        </authorList>
    </citation>
    <scope>NUCLEOTIDE SEQUENCE</scope>
    <source>
        <strain evidence="9">H33</strain>
    </source>
</reference>
<feature type="domain" description="Glycine zipper 2TM" evidence="7">
    <location>
        <begin position="77"/>
        <end position="117"/>
    </location>
</feature>
<evidence type="ECO:0000256" key="2">
    <source>
        <dbReference type="ARBA" id="ARBA00008681"/>
    </source>
</evidence>
<feature type="region of interest" description="Disordered" evidence="5">
    <location>
        <begin position="27"/>
        <end position="48"/>
    </location>
</feature>
<feature type="chain" id="PRO_5040983073" description="17 kDa surface antigen" evidence="6">
    <location>
        <begin position="23"/>
        <end position="291"/>
    </location>
</feature>
<name>A0A9X1ISU6_9SPHN</name>
<comment type="caution">
    <text evidence="9">The sequence shown here is derived from an EMBL/GenBank/DDBJ whole genome shotgun (WGS) entry which is preliminary data.</text>
</comment>
<evidence type="ECO:0000256" key="3">
    <source>
        <dbReference type="ARBA" id="ARBA00015281"/>
    </source>
</evidence>
<feature type="compositionally biased region" description="Low complexity" evidence="5">
    <location>
        <begin position="27"/>
        <end position="36"/>
    </location>
</feature>
<dbReference type="Pfam" id="PF08239">
    <property type="entry name" value="SH3_3"/>
    <property type="match status" value="1"/>
</dbReference>
<sequence length="291" mass="29027">MIRTFVTAASLAALAAAGPAAAIGTQATQQAQPQTSSGNAPVLAAQDGGYGQARSNDRGFLGGILGCSAEGNKQGIAAAIGGVAGGLLGNRIAGSGSRTLGTLIGGALGAAAGSAVGCKLQRNDRDKAERAAQAALDTGTSQSWRNEETGASGRVDVVNGTSDGAGLGNLRFASGVEPAGNYVKIGESYTTSSSVNLRGAPSTSAAVRATLPAGQRVWVPAQVKGQPWMLVSENGVGQGYVSAALLKRSTLVAANSCKMVTQSVSVPGEAEQAETYQACKGNDGQWTMTRV</sequence>
<evidence type="ECO:0000256" key="6">
    <source>
        <dbReference type="SAM" id="SignalP"/>
    </source>
</evidence>
<proteinExistence type="inferred from homology"/>
<keyword evidence="4" id="KW-0449">Lipoprotein</keyword>
<dbReference type="RefSeq" id="WP_214624953.1">
    <property type="nucleotide sequence ID" value="NZ_JAHGAW010000012.1"/>
</dbReference>
<dbReference type="GO" id="GO:0009279">
    <property type="term" value="C:cell outer membrane"/>
    <property type="evidence" value="ECO:0007669"/>
    <property type="project" value="UniProtKB-SubCell"/>
</dbReference>
<keyword evidence="6" id="KW-0732">Signal</keyword>
<evidence type="ECO:0000313" key="9">
    <source>
        <dbReference type="EMBL" id="MBT2188697.1"/>
    </source>
</evidence>
<feature type="region of interest" description="Disordered" evidence="5">
    <location>
        <begin position="131"/>
        <end position="157"/>
    </location>
</feature>
<comment type="subcellular location">
    <subcellularLocation>
        <location evidence="1">Cell outer membrane</location>
        <topology evidence="1">Lipid-anchor</topology>
    </subcellularLocation>
</comment>
<comment type="similarity">
    <text evidence="2">Belongs to the rickettsiale 17 kDa surface antigen family.</text>
</comment>
<dbReference type="InterPro" id="IPR008816">
    <property type="entry name" value="Gly_zipper_2TM_dom"/>
</dbReference>